<keyword evidence="2" id="KW-0539">Nucleus</keyword>
<comment type="subcellular location">
    <subcellularLocation>
        <location evidence="1">Nucleus</location>
    </subcellularLocation>
</comment>
<dbReference type="SUPFAM" id="SSF63748">
    <property type="entry name" value="Tudor/PWWP/MBT"/>
    <property type="match status" value="1"/>
</dbReference>
<evidence type="ECO:0000256" key="4">
    <source>
        <dbReference type="SAM" id="MobiDB-lite"/>
    </source>
</evidence>
<proteinExistence type="predicted"/>
<dbReference type="PROSITE" id="PS51138">
    <property type="entry name" value="ENT"/>
    <property type="match status" value="1"/>
</dbReference>
<dbReference type="PANTHER" id="PTHR33432:SF27">
    <property type="entry name" value="PROTEIN EMSY-LIKE 3"/>
    <property type="match status" value="1"/>
</dbReference>
<gene>
    <name evidence="7" type="primary">LOC109725402</name>
</gene>
<dbReference type="AlphaFoldDB" id="A0A6P5GN98"/>
<evidence type="ECO:0000256" key="3">
    <source>
        <dbReference type="SAM" id="Coils"/>
    </source>
</evidence>
<dbReference type="GeneID" id="109725402"/>
<dbReference type="GO" id="GO:0005634">
    <property type="term" value="C:nucleus"/>
    <property type="evidence" value="ECO:0007669"/>
    <property type="project" value="UniProtKB-SubCell"/>
</dbReference>
<dbReference type="Gene3D" id="1.10.1240.40">
    <property type="entry name" value="ENT domain"/>
    <property type="match status" value="1"/>
</dbReference>
<dbReference type="InterPro" id="IPR014002">
    <property type="entry name" value="Agenet_dom_plant"/>
</dbReference>
<organism evidence="6 7">
    <name type="scientific">Ananas comosus</name>
    <name type="common">Pineapple</name>
    <name type="synonym">Ananas ananas</name>
    <dbReference type="NCBI Taxonomy" id="4615"/>
    <lineage>
        <taxon>Eukaryota</taxon>
        <taxon>Viridiplantae</taxon>
        <taxon>Streptophyta</taxon>
        <taxon>Embryophyta</taxon>
        <taxon>Tracheophyta</taxon>
        <taxon>Spermatophyta</taxon>
        <taxon>Magnoliopsida</taxon>
        <taxon>Liliopsida</taxon>
        <taxon>Poales</taxon>
        <taxon>Bromeliaceae</taxon>
        <taxon>Bromelioideae</taxon>
        <taxon>Ananas</taxon>
    </lineage>
</organism>
<dbReference type="PANTHER" id="PTHR33432">
    <property type="entry name" value="PROTEIN EMSY-LIKE 4"/>
    <property type="match status" value="1"/>
</dbReference>
<feature type="coiled-coil region" evidence="3">
    <location>
        <begin position="314"/>
        <end position="341"/>
    </location>
</feature>
<name>A0A6P5GN98_ANACO</name>
<reference evidence="7" key="2">
    <citation type="submission" date="2025-08" db="UniProtKB">
        <authorList>
            <consortium name="RefSeq"/>
        </authorList>
    </citation>
    <scope>IDENTIFICATION</scope>
    <source>
        <tissue evidence="7">Leaf</tissue>
    </source>
</reference>
<feature type="domain" description="ENT" evidence="5">
    <location>
        <begin position="51"/>
        <end position="138"/>
    </location>
</feature>
<feature type="region of interest" description="Disordered" evidence="4">
    <location>
        <begin position="1"/>
        <end position="31"/>
    </location>
</feature>
<dbReference type="OrthoDB" id="1737049at2759"/>
<evidence type="ECO:0000259" key="5">
    <source>
        <dbReference type="PROSITE" id="PS51138"/>
    </source>
</evidence>
<feature type="compositionally biased region" description="Polar residues" evidence="4">
    <location>
        <begin position="152"/>
        <end position="171"/>
    </location>
</feature>
<evidence type="ECO:0000313" key="7">
    <source>
        <dbReference type="RefSeq" id="XP_020110161.1"/>
    </source>
</evidence>
<dbReference type="SMART" id="SM00743">
    <property type="entry name" value="Agenet"/>
    <property type="match status" value="1"/>
</dbReference>
<dbReference type="Gene3D" id="2.30.30.140">
    <property type="match status" value="1"/>
</dbReference>
<reference evidence="6" key="1">
    <citation type="journal article" date="2015" name="Nat. Genet.">
        <title>The pineapple genome and the evolution of CAM photosynthesis.</title>
        <authorList>
            <person name="Ming R."/>
            <person name="VanBuren R."/>
            <person name="Wai C.M."/>
            <person name="Tang H."/>
            <person name="Schatz M.C."/>
            <person name="Bowers J.E."/>
            <person name="Lyons E."/>
            <person name="Wang M.L."/>
            <person name="Chen J."/>
            <person name="Biggers E."/>
            <person name="Zhang J."/>
            <person name="Huang L."/>
            <person name="Zhang L."/>
            <person name="Miao W."/>
            <person name="Zhang J."/>
            <person name="Ye Z."/>
            <person name="Miao C."/>
            <person name="Lin Z."/>
            <person name="Wang H."/>
            <person name="Zhou H."/>
            <person name="Yim W.C."/>
            <person name="Priest H.D."/>
            <person name="Zheng C."/>
            <person name="Woodhouse M."/>
            <person name="Edger P.P."/>
            <person name="Guyot R."/>
            <person name="Guo H.B."/>
            <person name="Guo H."/>
            <person name="Zheng G."/>
            <person name="Singh R."/>
            <person name="Sharma A."/>
            <person name="Min X."/>
            <person name="Zheng Y."/>
            <person name="Lee H."/>
            <person name="Gurtowski J."/>
            <person name="Sedlazeck F.J."/>
            <person name="Harkess A."/>
            <person name="McKain M.R."/>
            <person name="Liao Z."/>
            <person name="Fang J."/>
            <person name="Liu J."/>
            <person name="Zhang X."/>
            <person name="Zhang Q."/>
            <person name="Hu W."/>
            <person name="Qin Y."/>
            <person name="Wang K."/>
            <person name="Chen L.Y."/>
            <person name="Shirley N."/>
            <person name="Lin Y.R."/>
            <person name="Liu L.Y."/>
            <person name="Hernandez A.G."/>
            <person name="Wright C.L."/>
            <person name="Bulone V."/>
            <person name="Tuskan G.A."/>
            <person name="Heath K."/>
            <person name="Zee F."/>
            <person name="Moore P.H."/>
            <person name="Sunkar R."/>
            <person name="Leebens-Mack J.H."/>
            <person name="Mockler T."/>
            <person name="Bennetzen J.L."/>
            <person name="Freeling M."/>
            <person name="Sankoff D."/>
            <person name="Paterson A.H."/>
            <person name="Zhu X."/>
            <person name="Yang X."/>
            <person name="Smith J.A."/>
            <person name="Cushman J.C."/>
            <person name="Paull R.E."/>
            <person name="Yu Q."/>
        </authorList>
    </citation>
    <scope>NUCLEOTIDE SEQUENCE [LARGE SCALE GENOMIC DNA]</scope>
    <source>
        <strain evidence="6">cv. F153</strain>
    </source>
</reference>
<dbReference type="CDD" id="cd20404">
    <property type="entry name" value="Tudor_Agenet_AtEML-like"/>
    <property type="match status" value="1"/>
</dbReference>
<dbReference type="InterPro" id="IPR033485">
    <property type="entry name" value="EMSY-LIKE_plant"/>
</dbReference>
<protein>
    <submittedName>
        <fullName evidence="7">Protein EMSY-LIKE 3-like isoform X1</fullName>
    </submittedName>
</protein>
<dbReference type="RefSeq" id="XP_020110161.1">
    <property type="nucleotide sequence ID" value="XM_020254572.1"/>
</dbReference>
<dbReference type="Proteomes" id="UP000515123">
    <property type="component" value="Linkage group 20"/>
</dbReference>
<feature type="region of interest" description="Disordered" evidence="4">
    <location>
        <begin position="145"/>
        <end position="171"/>
    </location>
</feature>
<evidence type="ECO:0000313" key="6">
    <source>
        <dbReference type="Proteomes" id="UP000515123"/>
    </source>
</evidence>
<dbReference type="Pfam" id="PF03735">
    <property type="entry name" value="ENT"/>
    <property type="match status" value="1"/>
</dbReference>
<dbReference type="SMART" id="SM01191">
    <property type="entry name" value="ENT"/>
    <property type="match status" value="1"/>
</dbReference>
<dbReference type="InterPro" id="IPR036142">
    <property type="entry name" value="ENT_dom-like_sf"/>
</dbReference>
<accession>A0A6P5GN98</accession>
<sequence>MERFGPVDSSGTDDDLPPSHVNGGTKRARLTGNGRAVSGAIWDLRAPVNEMESEIHQLELKAYSSVLRAFKAQSDAISWEKESLITELRKELRVSDQEHREMLSKANADDLILRIRECGRANGLSGLHHGTQVIYDSEPSHVVSASFKRQKTSNSTSAETKGTRPKTSLQRTPMPFSQIRNRSSSGALAIAQPNEALNALIGRKVMTRWPEDDNFYEAVITDYNTCEGLHALVYDISTEKETWEWVDLKEIPPEDIRWEGERGLFRNQSNKDYVPSQNGTEKNGCDSIEVPYTESVIKEVERVFAKSHLDLYEIQKAKKLLKDHEQSLMEALARLAEKYDEDYEDMVGEGQECSDDVQLIENGIACDQQ</sequence>
<dbReference type="GO" id="GO:0050832">
    <property type="term" value="P:defense response to fungus"/>
    <property type="evidence" value="ECO:0007669"/>
    <property type="project" value="InterPro"/>
</dbReference>
<dbReference type="SUPFAM" id="SSF158639">
    <property type="entry name" value="ENT-like"/>
    <property type="match status" value="1"/>
</dbReference>
<evidence type="ECO:0000256" key="2">
    <source>
        <dbReference type="ARBA" id="ARBA00023242"/>
    </source>
</evidence>
<evidence type="ECO:0000256" key="1">
    <source>
        <dbReference type="ARBA" id="ARBA00004123"/>
    </source>
</evidence>
<dbReference type="InterPro" id="IPR005491">
    <property type="entry name" value="ENT_dom"/>
</dbReference>
<keyword evidence="3" id="KW-0175">Coiled coil</keyword>
<keyword evidence="6" id="KW-1185">Reference proteome</keyword>